<comment type="caution">
    <text evidence="3">The sequence shown here is derived from an EMBL/GenBank/DDBJ whole genome shotgun (WGS) entry which is preliminary data.</text>
</comment>
<evidence type="ECO:0000256" key="2">
    <source>
        <dbReference type="SAM" id="Phobius"/>
    </source>
</evidence>
<feature type="transmembrane region" description="Helical" evidence="2">
    <location>
        <begin position="252"/>
        <end position="282"/>
    </location>
</feature>
<feature type="transmembrane region" description="Helical" evidence="2">
    <location>
        <begin position="34"/>
        <end position="55"/>
    </location>
</feature>
<organism evidence="3 4">
    <name type="scientific">Candidatus Fimadaptatus faecigallinarum</name>
    <dbReference type="NCBI Taxonomy" id="2840814"/>
    <lineage>
        <taxon>Bacteria</taxon>
        <taxon>Bacillati</taxon>
        <taxon>Bacillota</taxon>
        <taxon>Clostridia</taxon>
        <taxon>Eubacteriales</taxon>
        <taxon>Candidatus Fimadaptatus</taxon>
    </lineage>
</organism>
<protein>
    <submittedName>
        <fullName evidence="3">Uncharacterized protein</fullName>
    </submittedName>
</protein>
<name>A0A9D1LS11_9FIRM</name>
<dbReference type="Proteomes" id="UP000824123">
    <property type="component" value="Unassembled WGS sequence"/>
</dbReference>
<feature type="transmembrane region" description="Helical" evidence="2">
    <location>
        <begin position="151"/>
        <end position="173"/>
    </location>
</feature>
<proteinExistence type="predicted"/>
<dbReference type="AlphaFoldDB" id="A0A9D1LS11"/>
<feature type="compositionally biased region" description="Low complexity" evidence="1">
    <location>
        <begin position="365"/>
        <end position="374"/>
    </location>
</feature>
<keyword evidence="2" id="KW-0812">Transmembrane</keyword>
<feature type="transmembrane region" description="Helical" evidence="2">
    <location>
        <begin position="118"/>
        <end position="139"/>
    </location>
</feature>
<keyword evidence="2" id="KW-1133">Transmembrane helix</keyword>
<sequence length="393" mass="42289">MNSMRADAPRINLAQVAAETRALLRRDGNYRRTALTVALMQTLISVPVMILNYALMFTGGGVAQDAQTTMNIGNLFMMLMQALVAPALTLGLARYELNMYNGRPRSPMDLFEGLTRGSYFLSVRAMLWRALSMLVWVMIPMSLVLNEIAMAQLYGQMSLMFWPALLTLLFLMFNRGLAYSQQFYFLAQEPHVGAIMSLRLSTMVMHGRLKELFCLYLRFFYCFILTALPNVALQVMANTTQLGFELNTAEQALVGVGVTLATIVLTSLCMPVLETASAIYFVRLNEILSRRAEELRRAHEDAFNEAAQSSGSLPGWGESSNGSAPSGDAHSDGNAPSGDAPNDGNAPSGDAPNDGNAPSGSTPNDGSAPGADGATDGGARPGDDRSGNGAGNT</sequence>
<keyword evidence="2" id="KW-0472">Membrane</keyword>
<feature type="transmembrane region" description="Helical" evidence="2">
    <location>
        <begin position="75"/>
        <end position="97"/>
    </location>
</feature>
<reference evidence="3" key="2">
    <citation type="journal article" date="2021" name="PeerJ">
        <title>Extensive microbial diversity within the chicken gut microbiome revealed by metagenomics and culture.</title>
        <authorList>
            <person name="Gilroy R."/>
            <person name="Ravi A."/>
            <person name="Getino M."/>
            <person name="Pursley I."/>
            <person name="Horton D.L."/>
            <person name="Alikhan N.F."/>
            <person name="Baker D."/>
            <person name="Gharbi K."/>
            <person name="Hall N."/>
            <person name="Watson M."/>
            <person name="Adriaenssens E.M."/>
            <person name="Foster-Nyarko E."/>
            <person name="Jarju S."/>
            <person name="Secka A."/>
            <person name="Antonio M."/>
            <person name="Oren A."/>
            <person name="Chaudhuri R.R."/>
            <person name="La Ragione R."/>
            <person name="Hildebrand F."/>
            <person name="Pallen M.J."/>
        </authorList>
    </citation>
    <scope>NUCLEOTIDE SEQUENCE</scope>
    <source>
        <strain evidence="3">ChiSxjej2B14-8506</strain>
    </source>
</reference>
<accession>A0A9D1LS11</accession>
<feature type="compositionally biased region" description="Polar residues" evidence="1">
    <location>
        <begin position="306"/>
        <end position="324"/>
    </location>
</feature>
<evidence type="ECO:0000313" key="4">
    <source>
        <dbReference type="Proteomes" id="UP000824123"/>
    </source>
</evidence>
<dbReference type="EMBL" id="DVNK01000039">
    <property type="protein sequence ID" value="HIU46917.1"/>
    <property type="molecule type" value="Genomic_DNA"/>
</dbReference>
<feature type="transmembrane region" description="Helical" evidence="2">
    <location>
        <begin position="213"/>
        <end position="232"/>
    </location>
</feature>
<feature type="region of interest" description="Disordered" evidence="1">
    <location>
        <begin position="302"/>
        <end position="393"/>
    </location>
</feature>
<reference evidence="3" key="1">
    <citation type="submission" date="2020-10" db="EMBL/GenBank/DDBJ databases">
        <authorList>
            <person name="Gilroy R."/>
        </authorList>
    </citation>
    <scope>NUCLEOTIDE SEQUENCE</scope>
    <source>
        <strain evidence="3">ChiSxjej2B14-8506</strain>
    </source>
</reference>
<evidence type="ECO:0000313" key="3">
    <source>
        <dbReference type="EMBL" id="HIU46917.1"/>
    </source>
</evidence>
<gene>
    <name evidence="3" type="ORF">IAC59_06630</name>
</gene>
<evidence type="ECO:0000256" key="1">
    <source>
        <dbReference type="SAM" id="MobiDB-lite"/>
    </source>
</evidence>